<name>A0ABR9WHP7_9BACT</name>
<proteinExistence type="inferred from homology"/>
<keyword evidence="2" id="KW-0805">Transcription regulation</keyword>
<feature type="domain" description="RNA polymerase sigma-70 region 4" evidence="5">
    <location>
        <begin position="152"/>
        <end position="199"/>
    </location>
</feature>
<dbReference type="SUPFAM" id="SSF88659">
    <property type="entry name" value="Sigma3 and sigma4 domains of RNA polymerase sigma factors"/>
    <property type="match status" value="2"/>
</dbReference>
<dbReference type="Gene3D" id="1.20.140.160">
    <property type="match status" value="1"/>
</dbReference>
<evidence type="ECO:0000313" key="6">
    <source>
        <dbReference type="EMBL" id="MBE9465038.1"/>
    </source>
</evidence>
<organism evidence="6 7">
    <name type="scientific">Dyadobacter subterraneus</name>
    <dbReference type="NCBI Taxonomy" id="2773304"/>
    <lineage>
        <taxon>Bacteria</taxon>
        <taxon>Pseudomonadati</taxon>
        <taxon>Bacteroidota</taxon>
        <taxon>Cytophagia</taxon>
        <taxon>Cytophagales</taxon>
        <taxon>Spirosomataceae</taxon>
        <taxon>Dyadobacter</taxon>
    </lineage>
</organism>
<dbReference type="SUPFAM" id="SSF88946">
    <property type="entry name" value="Sigma2 domain of RNA polymerase sigma factors"/>
    <property type="match status" value="1"/>
</dbReference>
<dbReference type="InterPro" id="IPR013324">
    <property type="entry name" value="RNA_pol_sigma_r3/r4-like"/>
</dbReference>
<evidence type="ECO:0000256" key="2">
    <source>
        <dbReference type="ARBA" id="ARBA00023015"/>
    </source>
</evidence>
<keyword evidence="7" id="KW-1185">Reference proteome</keyword>
<comment type="caution">
    <text evidence="6">The sequence shown here is derived from an EMBL/GenBank/DDBJ whole genome shotgun (WGS) entry which is preliminary data.</text>
</comment>
<dbReference type="InterPro" id="IPR007630">
    <property type="entry name" value="RNA_pol_sigma70_r4"/>
</dbReference>
<sequence length="279" mass="33163">MQYRYFNSETAMRLRDLSIDTEKGSMYLSLFKRGDESAMNFVYQNSFHSLKHFGINLIRDEFLVTCLLHECYLKAWSNRHRMESLPHIYRFIRMNLRWQILRNIEKSRHTIYGQTLFVDHLDKRIGDFEDLIDDKETWEEEIKKLDMTTESMQYLSAESRQIVSLYFLKGFTHKQIADRLGKSIFHVSEQLSKSVKQIKSIVHVSKKEIKNNSVKGINLQTGILDPQQSKIYDLRKNHKLSFREIANKLGLPQTQVQQHYIKAHQLLQSQSVQKSNNRF</sequence>
<dbReference type="PANTHER" id="PTHR43133:SF46">
    <property type="entry name" value="RNA POLYMERASE SIGMA-70 FACTOR ECF SUBFAMILY"/>
    <property type="match status" value="1"/>
</dbReference>
<evidence type="ECO:0000256" key="3">
    <source>
        <dbReference type="ARBA" id="ARBA00023082"/>
    </source>
</evidence>
<evidence type="ECO:0000256" key="1">
    <source>
        <dbReference type="ARBA" id="ARBA00010641"/>
    </source>
</evidence>
<dbReference type="RefSeq" id="WP_194123066.1">
    <property type="nucleotide sequence ID" value="NZ_JBHSRU010000014.1"/>
</dbReference>
<dbReference type="InterPro" id="IPR013325">
    <property type="entry name" value="RNA_pol_sigma_r2"/>
</dbReference>
<evidence type="ECO:0000256" key="4">
    <source>
        <dbReference type="ARBA" id="ARBA00023163"/>
    </source>
</evidence>
<dbReference type="EMBL" id="JACYGY010000001">
    <property type="protein sequence ID" value="MBE9465038.1"/>
    <property type="molecule type" value="Genomic_DNA"/>
</dbReference>
<comment type="similarity">
    <text evidence="1">Belongs to the sigma-70 factor family. ECF subfamily.</text>
</comment>
<protein>
    <recommendedName>
        <fullName evidence="5">RNA polymerase sigma-70 region 4 domain-containing protein</fullName>
    </recommendedName>
</protein>
<dbReference type="Pfam" id="PF04545">
    <property type="entry name" value="Sigma70_r4"/>
    <property type="match status" value="1"/>
</dbReference>
<dbReference type="Proteomes" id="UP000634134">
    <property type="component" value="Unassembled WGS sequence"/>
</dbReference>
<gene>
    <name evidence="6" type="ORF">IEE83_24405</name>
</gene>
<keyword evidence="3" id="KW-0731">Sigma factor</keyword>
<dbReference type="InterPro" id="IPR039425">
    <property type="entry name" value="RNA_pol_sigma-70-like"/>
</dbReference>
<dbReference type="InterPro" id="IPR036388">
    <property type="entry name" value="WH-like_DNA-bd_sf"/>
</dbReference>
<dbReference type="PANTHER" id="PTHR43133">
    <property type="entry name" value="RNA POLYMERASE ECF-TYPE SIGMA FACTO"/>
    <property type="match status" value="1"/>
</dbReference>
<reference evidence="7" key="1">
    <citation type="submission" date="2023-07" db="EMBL/GenBank/DDBJ databases">
        <title>Dyadobacter sp. nov 'subterranea' isolated from contaminted grondwater.</title>
        <authorList>
            <person name="Szabo I."/>
            <person name="Al-Omari J."/>
            <person name="Szerdahelyi S.G."/>
            <person name="Rado J."/>
        </authorList>
    </citation>
    <scope>NUCLEOTIDE SEQUENCE [LARGE SCALE GENOMIC DNA]</scope>
    <source>
        <strain evidence="7">UP-52</strain>
    </source>
</reference>
<dbReference type="Gene3D" id="1.10.10.10">
    <property type="entry name" value="Winged helix-like DNA-binding domain superfamily/Winged helix DNA-binding domain"/>
    <property type="match status" value="1"/>
</dbReference>
<keyword evidence="4" id="KW-0804">Transcription</keyword>
<accession>A0ABR9WHP7</accession>
<evidence type="ECO:0000259" key="5">
    <source>
        <dbReference type="Pfam" id="PF04545"/>
    </source>
</evidence>
<evidence type="ECO:0000313" key="7">
    <source>
        <dbReference type="Proteomes" id="UP000634134"/>
    </source>
</evidence>